<protein>
    <submittedName>
        <fullName evidence="3">Uncharacterized protein</fullName>
    </submittedName>
</protein>
<dbReference type="OrthoDB" id="348120at2759"/>
<keyword evidence="4" id="KW-1185">Reference proteome</keyword>
<dbReference type="EMBL" id="HG697395">
    <property type="protein sequence ID" value="CDI87409.1"/>
    <property type="molecule type" value="Genomic_DNA"/>
</dbReference>
<keyword evidence="2" id="KW-0812">Transmembrane</keyword>
<evidence type="ECO:0000313" key="3">
    <source>
        <dbReference type="EMBL" id="CDI87409.1"/>
    </source>
</evidence>
<name>U6H9S5_9EIME</name>
<reference evidence="3" key="2">
    <citation type="submission" date="2013-10" db="EMBL/GenBank/DDBJ databases">
        <authorList>
            <person name="Aslett M."/>
        </authorList>
    </citation>
    <scope>NUCLEOTIDE SEQUENCE [LARGE SCALE GENOMIC DNA]</scope>
    <source>
        <strain evidence="3">Houghton</strain>
    </source>
</reference>
<gene>
    <name evidence="3" type="ORF">EPH_0006350</name>
</gene>
<organism evidence="3 4">
    <name type="scientific">Eimeria praecox</name>
    <dbReference type="NCBI Taxonomy" id="51316"/>
    <lineage>
        <taxon>Eukaryota</taxon>
        <taxon>Sar</taxon>
        <taxon>Alveolata</taxon>
        <taxon>Apicomplexa</taxon>
        <taxon>Conoidasida</taxon>
        <taxon>Coccidia</taxon>
        <taxon>Eucoccidiorida</taxon>
        <taxon>Eimeriorina</taxon>
        <taxon>Eimeriidae</taxon>
        <taxon>Eimeria</taxon>
    </lineage>
</organism>
<feature type="region of interest" description="Disordered" evidence="1">
    <location>
        <begin position="363"/>
        <end position="389"/>
    </location>
</feature>
<keyword evidence="2" id="KW-0472">Membrane</keyword>
<dbReference type="AlphaFoldDB" id="U6H9S5"/>
<evidence type="ECO:0000256" key="2">
    <source>
        <dbReference type="SAM" id="Phobius"/>
    </source>
</evidence>
<feature type="compositionally biased region" description="Polar residues" evidence="1">
    <location>
        <begin position="380"/>
        <end position="389"/>
    </location>
</feature>
<feature type="transmembrane region" description="Helical" evidence="2">
    <location>
        <begin position="62"/>
        <end position="79"/>
    </location>
</feature>
<reference evidence="3" key="1">
    <citation type="submission" date="2013-10" db="EMBL/GenBank/DDBJ databases">
        <title>Genomic analysis of the causative agents of coccidiosis in chickens.</title>
        <authorList>
            <person name="Reid A.J."/>
            <person name="Blake D."/>
            <person name="Billington K."/>
            <person name="Browne H."/>
            <person name="Dunn M."/>
            <person name="Hung S."/>
            <person name="Kawahara F."/>
            <person name="Miranda-Saavedra D."/>
            <person name="Mourier T."/>
            <person name="Nagra H."/>
            <person name="Otto T.D."/>
            <person name="Rawlings N."/>
            <person name="Sanchez A."/>
            <person name="Sanders M."/>
            <person name="Subramaniam C."/>
            <person name="Tay Y."/>
            <person name="Dear P."/>
            <person name="Doerig C."/>
            <person name="Gruber A."/>
            <person name="Parkinson J."/>
            <person name="Shirley M."/>
            <person name="Wan K.L."/>
            <person name="Berriman M."/>
            <person name="Tomley F."/>
            <person name="Pain A."/>
        </authorList>
    </citation>
    <scope>NUCLEOTIDE SEQUENCE [LARGE SCALE GENOMIC DNA]</scope>
    <source>
        <strain evidence="3">Houghton</strain>
    </source>
</reference>
<feature type="region of interest" description="Disordered" evidence="1">
    <location>
        <begin position="1"/>
        <end position="26"/>
    </location>
</feature>
<dbReference type="VEuPathDB" id="ToxoDB:EPH_0006350"/>
<accession>U6H9S5</accession>
<evidence type="ECO:0000256" key="1">
    <source>
        <dbReference type="SAM" id="MobiDB-lite"/>
    </source>
</evidence>
<proteinExistence type="predicted"/>
<sequence>MYADADHFSDGAATTEHQNHASIIRRPASEKEGPSLFLGRRMLMPAGVTGQGKREASGRPLLLERFVAVALLAAAFIILKCAFELGGGRALGGLQRSLAALRGNSFTGACGGGVGDREMVRAAEEVCEFEPEEVTHERIRRVFDLLQELQSVCTALSVGRGLMLQTRIISFYLIVSAQELAAVSGMLPGHLETRRVQLTHVGSNMARIIIGRFPSFAVGDNAFRRITRLLELNNQLLDLPSACTLGNKRCRITLRHLGLVQVVALNTAVTLLRGLLEFSDGGRGPSDQAVSEMLTAMTKLRHTRRVQILGDHGLGPWVAEYLRLGCPTYLVRRERKRQLLLGSSLTPVDVLIRQLEEASPRTVDTAKWRSSSVGAGRTPENPSASESRQLTWPHAAFHAYRTMTGASSWTGSYPFSTSPAVLQGGDLSQEEGAGSNAARVPCHPRVFQLPRGPALSGLTGQSLLEPSALGSEQPSAGLPVSWYSPNLSTSYFQAEQPASDLTAGTQLLAILPTVPSAVVQRSMAYREMFSHGDAGDAEPDEAALRGSAFYGVAQGEPRPSDRVEPPHIGQQTLPNAKGACLLNIEFPGSSQPLQEHVGPFITPGLLCTDRASADEGRTSAASIPFRPLPASQGATGDALDGRCCSALHGGHGQTELIYRGGRMRAAEVFLQREQPPSEAPSPRWLQD</sequence>
<evidence type="ECO:0000313" key="4">
    <source>
        <dbReference type="Proteomes" id="UP000018201"/>
    </source>
</evidence>
<keyword evidence="2" id="KW-1133">Transmembrane helix</keyword>
<dbReference type="Proteomes" id="UP000018201">
    <property type="component" value="Unassembled WGS sequence"/>
</dbReference>